<dbReference type="PANTHER" id="PTHR34148">
    <property type="entry name" value="ADENOSYLCOBINAMIDE-GDP RIBAZOLETRANSFERASE"/>
    <property type="match status" value="1"/>
</dbReference>
<dbReference type="EMBL" id="DUJR01000028">
    <property type="protein sequence ID" value="HII60042.1"/>
    <property type="molecule type" value="Genomic_DNA"/>
</dbReference>
<evidence type="ECO:0000256" key="10">
    <source>
        <dbReference type="ARBA" id="ARBA00022692"/>
    </source>
</evidence>
<keyword evidence="7 19" id="KW-1003">Cell membrane</keyword>
<keyword evidence="10 19" id="KW-0812">Transmembrane</keyword>
<gene>
    <name evidence="19 20" type="primary">cobS</name>
    <name evidence="20" type="ORF">HA335_05690</name>
</gene>
<accession>A0A832SL56</accession>
<evidence type="ECO:0000256" key="2">
    <source>
        <dbReference type="ARBA" id="ARBA00004651"/>
    </source>
</evidence>
<keyword evidence="9 19" id="KW-0808">Transferase</keyword>
<comment type="subcellular location">
    <subcellularLocation>
        <location evidence="2 19">Cell membrane</location>
        <topology evidence="2 19">Multi-pass membrane protein</topology>
    </subcellularLocation>
</comment>
<dbReference type="RefSeq" id="WP_064496830.1">
    <property type="nucleotide sequence ID" value="NC_000909.1"/>
</dbReference>
<feature type="transmembrane region" description="Helical" evidence="19">
    <location>
        <begin position="195"/>
        <end position="214"/>
    </location>
</feature>
<comment type="caution">
    <text evidence="20">The sequence shown here is derived from an EMBL/GenBank/DDBJ whole genome shotgun (WGS) entry which is preliminary data.</text>
</comment>
<evidence type="ECO:0000256" key="11">
    <source>
        <dbReference type="ARBA" id="ARBA00022842"/>
    </source>
</evidence>
<dbReference type="EC" id="2.7.8.26" evidence="5 19"/>
<evidence type="ECO:0000256" key="12">
    <source>
        <dbReference type="ARBA" id="ARBA00022989"/>
    </source>
</evidence>
<feature type="transmembrane region" description="Helical" evidence="19">
    <location>
        <begin position="30"/>
        <end position="48"/>
    </location>
</feature>
<evidence type="ECO:0000313" key="21">
    <source>
        <dbReference type="Proteomes" id="UP000645676"/>
    </source>
</evidence>
<evidence type="ECO:0000313" key="20">
    <source>
        <dbReference type="EMBL" id="HII60042.1"/>
    </source>
</evidence>
<evidence type="ECO:0000256" key="8">
    <source>
        <dbReference type="ARBA" id="ARBA00022573"/>
    </source>
</evidence>
<dbReference type="NCBIfam" id="TIGR00317">
    <property type="entry name" value="cobS"/>
    <property type="match status" value="1"/>
</dbReference>
<dbReference type="GO" id="GO:0009236">
    <property type="term" value="P:cobalamin biosynthetic process"/>
    <property type="evidence" value="ECO:0007669"/>
    <property type="project" value="UniProtKB-UniRule"/>
</dbReference>
<evidence type="ECO:0000256" key="3">
    <source>
        <dbReference type="ARBA" id="ARBA00004663"/>
    </source>
</evidence>
<dbReference type="Pfam" id="PF02654">
    <property type="entry name" value="CobS"/>
    <property type="match status" value="1"/>
</dbReference>
<evidence type="ECO:0000256" key="17">
    <source>
        <dbReference type="ARBA" id="ARBA00048623"/>
    </source>
</evidence>
<comment type="catalytic activity">
    <reaction evidence="18 19">
        <text>alpha-ribazole 5'-phosphate + adenosylcob(III)inamide-GDP = adenosylcob(III)alamin 5'-phosphate + GMP + H(+)</text>
        <dbReference type="Rhea" id="RHEA:23560"/>
        <dbReference type="ChEBI" id="CHEBI:15378"/>
        <dbReference type="ChEBI" id="CHEBI:57918"/>
        <dbReference type="ChEBI" id="CHEBI:58115"/>
        <dbReference type="ChEBI" id="CHEBI:60487"/>
        <dbReference type="ChEBI" id="CHEBI:60493"/>
        <dbReference type="EC" id="2.7.8.26"/>
    </reaction>
</comment>
<name>A0A832SL56_9EURY</name>
<evidence type="ECO:0000256" key="9">
    <source>
        <dbReference type="ARBA" id="ARBA00022679"/>
    </source>
</evidence>
<evidence type="ECO:0000256" key="15">
    <source>
        <dbReference type="ARBA" id="ARBA00032605"/>
    </source>
</evidence>
<dbReference type="Proteomes" id="UP000645676">
    <property type="component" value="Unassembled WGS sequence"/>
</dbReference>
<dbReference type="GO" id="GO:0051073">
    <property type="term" value="F:adenosylcobinamide-GDP ribazoletransferase activity"/>
    <property type="evidence" value="ECO:0007669"/>
    <property type="project" value="UniProtKB-UniRule"/>
</dbReference>
<comment type="similarity">
    <text evidence="4 19">Belongs to the CobS family.</text>
</comment>
<feature type="transmembrane region" description="Helical" evidence="19">
    <location>
        <begin position="235"/>
        <end position="253"/>
    </location>
</feature>
<dbReference type="AlphaFoldDB" id="A0A832SL56"/>
<proteinExistence type="inferred from homology"/>
<feature type="transmembrane region" description="Helical" evidence="19">
    <location>
        <begin position="105"/>
        <end position="127"/>
    </location>
</feature>
<feature type="transmembrane region" description="Helical" evidence="19">
    <location>
        <begin position="173"/>
        <end position="189"/>
    </location>
</feature>
<evidence type="ECO:0000256" key="18">
    <source>
        <dbReference type="ARBA" id="ARBA00049504"/>
    </source>
</evidence>
<comment type="pathway">
    <text evidence="3 19">Cofactor biosynthesis; adenosylcobalamin biosynthesis; adenosylcobalamin from cob(II)yrinate a,c-diamide: step 7/7.</text>
</comment>
<keyword evidence="11 19" id="KW-0460">Magnesium</keyword>
<evidence type="ECO:0000256" key="1">
    <source>
        <dbReference type="ARBA" id="ARBA00001946"/>
    </source>
</evidence>
<evidence type="ECO:0000256" key="7">
    <source>
        <dbReference type="ARBA" id="ARBA00022475"/>
    </source>
</evidence>
<dbReference type="GeneID" id="1452342"/>
<evidence type="ECO:0000256" key="13">
    <source>
        <dbReference type="ARBA" id="ARBA00023136"/>
    </source>
</evidence>
<reference evidence="20" key="1">
    <citation type="journal article" date="2020" name="bioRxiv">
        <title>A rank-normalized archaeal taxonomy based on genome phylogeny resolves widespread incomplete and uneven classifications.</title>
        <authorList>
            <person name="Rinke C."/>
            <person name="Chuvochina M."/>
            <person name="Mussig A.J."/>
            <person name="Chaumeil P.-A."/>
            <person name="Waite D.W."/>
            <person name="Whitman W.B."/>
            <person name="Parks D.H."/>
            <person name="Hugenholtz P."/>
        </authorList>
    </citation>
    <scope>NUCLEOTIDE SEQUENCE</scope>
    <source>
        <strain evidence="20">UBA8849</strain>
    </source>
</reference>
<evidence type="ECO:0000256" key="16">
    <source>
        <dbReference type="ARBA" id="ARBA00032853"/>
    </source>
</evidence>
<dbReference type="HAMAP" id="MF_00719">
    <property type="entry name" value="CobS"/>
    <property type="match status" value="1"/>
</dbReference>
<dbReference type="PANTHER" id="PTHR34148:SF1">
    <property type="entry name" value="ADENOSYLCOBINAMIDE-GDP RIBAZOLETRANSFERASE"/>
    <property type="match status" value="1"/>
</dbReference>
<dbReference type="InterPro" id="IPR003805">
    <property type="entry name" value="CobS"/>
</dbReference>
<comment type="cofactor">
    <cofactor evidence="1 19">
        <name>Mg(2+)</name>
        <dbReference type="ChEBI" id="CHEBI:18420"/>
    </cofactor>
</comment>
<protein>
    <recommendedName>
        <fullName evidence="6 19">Adenosylcobinamide-GDP ribazoletransferase</fullName>
        <ecNumber evidence="5 19">2.7.8.26</ecNumber>
    </recommendedName>
    <alternativeName>
        <fullName evidence="16 19">Cobalamin synthase</fullName>
    </alternativeName>
    <alternativeName>
        <fullName evidence="15 19">Cobalamin-5'-phosphate synthase</fullName>
    </alternativeName>
</protein>
<evidence type="ECO:0000256" key="14">
    <source>
        <dbReference type="ARBA" id="ARBA00025228"/>
    </source>
</evidence>
<sequence>MFKEFKALLSFFTRIPIYVEDFDFENIANYFYLIILIGYVFGIFSLILGYIFSFLLPNFLSAVLILFFIEYLNGFHHIDGLIDFGDGWMAVGDKRKKLMAMKDRYIGCGGVVFAIFFNLMAVISLSYILDINILYLLVGEVCAKLGMLSCSTFGNPLIEGTGRYFVKKADEKFLTIGIILSLPLLLIFSGIERKIVIIAIITTIITGLCMAKIAKRHFGGVNGDVLGASNEITRVVVLLSIIASIKVFSIYLLG</sequence>
<organism evidence="20 21">
    <name type="scientific">Methanocaldococcus jannaschii</name>
    <dbReference type="NCBI Taxonomy" id="2190"/>
    <lineage>
        <taxon>Archaea</taxon>
        <taxon>Methanobacteriati</taxon>
        <taxon>Methanobacteriota</taxon>
        <taxon>Methanomada group</taxon>
        <taxon>Methanococci</taxon>
        <taxon>Methanococcales</taxon>
        <taxon>Methanocaldococcaceae</taxon>
        <taxon>Methanocaldococcus</taxon>
    </lineage>
</organism>
<keyword evidence="12 19" id="KW-1133">Transmembrane helix</keyword>
<comment type="function">
    <text evidence="14 19">Joins adenosylcobinamide-GDP and alpha-ribazole to generate adenosylcobalamin (Ado-cobalamin). Also synthesizes adenosylcobalamin 5'-phosphate from adenosylcobinamide-GDP and alpha-ribazole 5'-phosphate.</text>
</comment>
<comment type="catalytic activity">
    <reaction evidence="17 19">
        <text>alpha-ribazole + adenosylcob(III)inamide-GDP = adenosylcob(III)alamin + GMP + H(+)</text>
        <dbReference type="Rhea" id="RHEA:16049"/>
        <dbReference type="ChEBI" id="CHEBI:10329"/>
        <dbReference type="ChEBI" id="CHEBI:15378"/>
        <dbReference type="ChEBI" id="CHEBI:18408"/>
        <dbReference type="ChEBI" id="CHEBI:58115"/>
        <dbReference type="ChEBI" id="CHEBI:60487"/>
        <dbReference type="EC" id="2.7.8.26"/>
    </reaction>
</comment>
<keyword evidence="8 19" id="KW-0169">Cobalamin biosynthesis</keyword>
<dbReference type="GO" id="GO:0008818">
    <property type="term" value="F:cobalamin 5'-phosphate synthase activity"/>
    <property type="evidence" value="ECO:0007669"/>
    <property type="project" value="UniProtKB-UniRule"/>
</dbReference>
<evidence type="ECO:0000256" key="6">
    <source>
        <dbReference type="ARBA" id="ARBA00015850"/>
    </source>
</evidence>
<evidence type="ECO:0000256" key="5">
    <source>
        <dbReference type="ARBA" id="ARBA00013200"/>
    </source>
</evidence>
<evidence type="ECO:0000256" key="19">
    <source>
        <dbReference type="HAMAP-Rule" id="MF_00719"/>
    </source>
</evidence>
<dbReference type="GO" id="GO:0005886">
    <property type="term" value="C:plasma membrane"/>
    <property type="evidence" value="ECO:0007669"/>
    <property type="project" value="UniProtKB-SubCell"/>
</dbReference>
<feature type="transmembrane region" description="Helical" evidence="19">
    <location>
        <begin position="54"/>
        <end position="72"/>
    </location>
</feature>
<dbReference type="UniPathway" id="UPA00148">
    <property type="reaction ID" value="UER00238"/>
</dbReference>
<keyword evidence="13 19" id="KW-0472">Membrane</keyword>
<evidence type="ECO:0000256" key="4">
    <source>
        <dbReference type="ARBA" id="ARBA00010561"/>
    </source>
</evidence>